<organism evidence="2 3">
    <name type="scientific">Porphyra umbilicalis</name>
    <name type="common">Purple laver</name>
    <name type="synonym">Red alga</name>
    <dbReference type="NCBI Taxonomy" id="2786"/>
    <lineage>
        <taxon>Eukaryota</taxon>
        <taxon>Rhodophyta</taxon>
        <taxon>Bangiophyceae</taxon>
        <taxon>Bangiales</taxon>
        <taxon>Bangiaceae</taxon>
        <taxon>Porphyra</taxon>
    </lineage>
</organism>
<sequence length="128" mass="13151">GGGGDGLAEPGKGRLAVAAKVPGHGQARGDRADAAGRGVAAGVVMLVPPWSGQSDDVHLAARTIQPFSQKSRTATVLQVFQIGLYDSRMSFPPKRCAATNGSTPRRLIGRAPHDESRAADGGARAPRT</sequence>
<gene>
    <name evidence="2" type="ORF">BU14_3176s0001</name>
</gene>
<feature type="non-terminal residue" evidence="2">
    <location>
        <position position="1"/>
    </location>
</feature>
<dbReference type="AlphaFoldDB" id="A0A1X6NIQ7"/>
<dbReference type="EMBL" id="KV920869">
    <property type="protein sequence ID" value="OSX68233.1"/>
    <property type="molecule type" value="Genomic_DNA"/>
</dbReference>
<accession>A0A1X6NIQ7</accession>
<keyword evidence="3" id="KW-1185">Reference proteome</keyword>
<dbReference type="Proteomes" id="UP000218209">
    <property type="component" value="Unassembled WGS sequence"/>
</dbReference>
<reference evidence="2 3" key="1">
    <citation type="submission" date="2017-03" db="EMBL/GenBank/DDBJ databases">
        <title>WGS assembly of Porphyra umbilicalis.</title>
        <authorList>
            <person name="Brawley S.H."/>
            <person name="Blouin N.A."/>
            <person name="Ficko-Blean E."/>
            <person name="Wheeler G.L."/>
            <person name="Lohr M."/>
            <person name="Goodson H.V."/>
            <person name="Jenkins J.W."/>
            <person name="Blaby-Haas C.E."/>
            <person name="Helliwell K.E."/>
            <person name="Chan C."/>
            <person name="Marriage T."/>
            <person name="Bhattacharya D."/>
            <person name="Klein A.S."/>
            <person name="Badis Y."/>
            <person name="Brodie J."/>
            <person name="Cao Y."/>
            <person name="Collen J."/>
            <person name="Dittami S.M."/>
            <person name="Gachon C.M."/>
            <person name="Green B.R."/>
            <person name="Karpowicz S."/>
            <person name="Kim J.W."/>
            <person name="Kudahl U."/>
            <person name="Lin S."/>
            <person name="Michel G."/>
            <person name="Mittag M."/>
            <person name="Olson B.J."/>
            <person name="Pangilinan J."/>
            <person name="Peng Y."/>
            <person name="Qiu H."/>
            <person name="Shu S."/>
            <person name="Singer J.T."/>
            <person name="Smith A.G."/>
            <person name="Sprecher B.N."/>
            <person name="Wagner V."/>
            <person name="Wang W."/>
            <person name="Wang Z.-Y."/>
            <person name="Yan J."/>
            <person name="Yarish C."/>
            <person name="Zoeuner-Riek S."/>
            <person name="Zhuang Y."/>
            <person name="Zou Y."/>
            <person name="Lindquist E.A."/>
            <person name="Grimwood J."/>
            <person name="Barry K."/>
            <person name="Rokhsar D.S."/>
            <person name="Schmutz J."/>
            <person name="Stiller J.W."/>
            <person name="Grossman A.R."/>
            <person name="Prochnik S.E."/>
        </authorList>
    </citation>
    <scope>NUCLEOTIDE SEQUENCE [LARGE SCALE GENOMIC DNA]</scope>
    <source>
        <strain evidence="2">4086291</strain>
    </source>
</reference>
<name>A0A1X6NIQ7_PORUM</name>
<protein>
    <submittedName>
        <fullName evidence="2">Uncharacterized protein</fullName>
    </submittedName>
</protein>
<evidence type="ECO:0000256" key="1">
    <source>
        <dbReference type="SAM" id="MobiDB-lite"/>
    </source>
</evidence>
<proteinExistence type="predicted"/>
<feature type="region of interest" description="Disordered" evidence="1">
    <location>
        <begin position="92"/>
        <end position="128"/>
    </location>
</feature>
<evidence type="ECO:0000313" key="2">
    <source>
        <dbReference type="EMBL" id="OSX68233.1"/>
    </source>
</evidence>
<evidence type="ECO:0000313" key="3">
    <source>
        <dbReference type="Proteomes" id="UP000218209"/>
    </source>
</evidence>